<organism evidence="2 3">
    <name type="scientific">Cryomyces antarcticus</name>
    <dbReference type="NCBI Taxonomy" id="329879"/>
    <lineage>
        <taxon>Eukaryota</taxon>
        <taxon>Fungi</taxon>
        <taxon>Dikarya</taxon>
        <taxon>Ascomycota</taxon>
        <taxon>Pezizomycotina</taxon>
        <taxon>Dothideomycetes</taxon>
        <taxon>Dothideomycetes incertae sedis</taxon>
        <taxon>Cryomyces</taxon>
    </lineage>
</organism>
<name>A0ABR0KUT5_9PEZI</name>
<gene>
    <name evidence="2" type="ORF">LTR16_000196</name>
</gene>
<keyword evidence="3" id="KW-1185">Reference proteome</keyword>
<evidence type="ECO:0000313" key="3">
    <source>
        <dbReference type="Proteomes" id="UP001357485"/>
    </source>
</evidence>
<proteinExistence type="predicted"/>
<feature type="region of interest" description="Disordered" evidence="1">
    <location>
        <begin position="70"/>
        <end position="90"/>
    </location>
</feature>
<dbReference type="Proteomes" id="UP001357485">
    <property type="component" value="Unassembled WGS sequence"/>
</dbReference>
<accession>A0ABR0KUT5</accession>
<evidence type="ECO:0000256" key="1">
    <source>
        <dbReference type="SAM" id="MobiDB-lite"/>
    </source>
</evidence>
<reference evidence="2 3" key="1">
    <citation type="submission" date="2023-08" db="EMBL/GenBank/DDBJ databases">
        <title>Black Yeasts Isolated from many extreme environments.</title>
        <authorList>
            <person name="Coleine C."/>
            <person name="Stajich J.E."/>
            <person name="Selbmann L."/>
        </authorList>
    </citation>
    <scope>NUCLEOTIDE SEQUENCE [LARGE SCALE GENOMIC DNA]</scope>
    <source>
        <strain evidence="2 3">CCFEE 536</strain>
    </source>
</reference>
<protein>
    <submittedName>
        <fullName evidence="2">Uncharacterized protein</fullName>
    </submittedName>
</protein>
<evidence type="ECO:0000313" key="2">
    <source>
        <dbReference type="EMBL" id="KAK5131975.1"/>
    </source>
</evidence>
<dbReference type="EMBL" id="JAVRRA010024621">
    <property type="protein sequence ID" value="KAK5131975.1"/>
    <property type="molecule type" value="Genomic_DNA"/>
</dbReference>
<sequence length="243" mass="26417">MASNTSNAVGSQDHDDNLTNVQIARALLDAAEKPDPDDVPSDVPMTFWENQKLGLLDSWDEQNARRKNPLVRPVIAEEGEDGDGDVTMTDAAPLAAPTTTAAASHPAVTTNLGPFVVGVPEDDRLTLTLLDTKSGSYRSYTWAHQPVHWNSQAEITALNKWKSSKITQCMGAQNTPRLAWSAAETDFLESLFRANPSLKLNDAHVAFNNHFLNDATANGGNGRSKNAVRSAIERNETIQGLRQ</sequence>
<comment type="caution">
    <text evidence="2">The sequence shown here is derived from an EMBL/GenBank/DDBJ whole genome shotgun (WGS) entry which is preliminary data.</text>
</comment>